<dbReference type="InterPro" id="IPR006665">
    <property type="entry name" value="OmpA-like"/>
</dbReference>
<dbReference type="Proteomes" id="UP000239326">
    <property type="component" value="Chromosome"/>
</dbReference>
<dbReference type="AlphaFoldDB" id="A0A2S0MWB7"/>
<dbReference type="KEGG" id="simp:C6571_01715"/>
<proteinExistence type="predicted"/>
<keyword evidence="4" id="KW-0732">Signal</keyword>
<dbReference type="PANTHER" id="PTHR30329">
    <property type="entry name" value="STATOR ELEMENT OF FLAGELLAR MOTOR COMPLEX"/>
    <property type="match status" value="1"/>
</dbReference>
<dbReference type="InterPro" id="IPR050330">
    <property type="entry name" value="Bact_OuterMem_StrucFunc"/>
</dbReference>
<dbReference type="InterPro" id="IPR036737">
    <property type="entry name" value="OmpA-like_sf"/>
</dbReference>
<keyword evidence="2 3" id="KW-0472">Membrane</keyword>
<keyword evidence="7" id="KW-1185">Reference proteome</keyword>
<feature type="domain" description="OmpA-like" evidence="5">
    <location>
        <begin position="247"/>
        <end position="360"/>
    </location>
</feature>
<dbReference type="Gene3D" id="3.30.1330.60">
    <property type="entry name" value="OmpA-like domain"/>
    <property type="match status" value="1"/>
</dbReference>
<evidence type="ECO:0000259" key="5">
    <source>
        <dbReference type="PROSITE" id="PS51123"/>
    </source>
</evidence>
<organism evidence="6 7">
    <name type="scientific">Simplicispira suum</name>
    <dbReference type="NCBI Taxonomy" id="2109915"/>
    <lineage>
        <taxon>Bacteria</taxon>
        <taxon>Pseudomonadati</taxon>
        <taxon>Pseudomonadota</taxon>
        <taxon>Betaproteobacteria</taxon>
        <taxon>Burkholderiales</taxon>
        <taxon>Comamonadaceae</taxon>
        <taxon>Simplicispira</taxon>
    </lineage>
</organism>
<feature type="signal peptide" evidence="4">
    <location>
        <begin position="1"/>
        <end position="38"/>
    </location>
</feature>
<evidence type="ECO:0000256" key="3">
    <source>
        <dbReference type="PROSITE-ProRule" id="PRU00473"/>
    </source>
</evidence>
<keyword evidence="6" id="KW-0966">Cell projection</keyword>
<evidence type="ECO:0000256" key="2">
    <source>
        <dbReference type="ARBA" id="ARBA00023136"/>
    </source>
</evidence>
<gene>
    <name evidence="6" type="ORF">C6571_01715</name>
</gene>
<dbReference type="Pfam" id="PF00691">
    <property type="entry name" value="OmpA"/>
    <property type="match status" value="1"/>
</dbReference>
<keyword evidence="6" id="KW-0969">Cilium</keyword>
<dbReference type="PANTHER" id="PTHR30329:SF20">
    <property type="entry name" value="EXPORTED PROTEIN"/>
    <property type="match status" value="1"/>
</dbReference>
<dbReference type="CDD" id="cd07185">
    <property type="entry name" value="OmpA_C-like"/>
    <property type="match status" value="1"/>
</dbReference>
<dbReference type="PROSITE" id="PS51123">
    <property type="entry name" value="OMPA_2"/>
    <property type="match status" value="1"/>
</dbReference>
<dbReference type="OrthoDB" id="345640at2"/>
<dbReference type="PRINTS" id="PR01021">
    <property type="entry name" value="OMPADOMAIN"/>
</dbReference>
<dbReference type="EMBL" id="CP027669">
    <property type="protein sequence ID" value="AVO40175.1"/>
    <property type="molecule type" value="Genomic_DNA"/>
</dbReference>
<dbReference type="GO" id="GO:0009279">
    <property type="term" value="C:cell outer membrane"/>
    <property type="evidence" value="ECO:0007669"/>
    <property type="project" value="UniProtKB-SubCell"/>
</dbReference>
<reference evidence="6 7" key="1">
    <citation type="submission" date="2018-03" db="EMBL/GenBank/DDBJ databases">
        <title>Genome sequencing of Simplicispira sp.</title>
        <authorList>
            <person name="Kim S.-J."/>
            <person name="Heo J."/>
            <person name="Kwon S.-W."/>
        </authorList>
    </citation>
    <scope>NUCLEOTIDE SEQUENCE [LARGE SCALE GENOMIC DNA]</scope>
    <source>
        <strain evidence="6 7">SC1-8</strain>
    </source>
</reference>
<evidence type="ECO:0000313" key="7">
    <source>
        <dbReference type="Proteomes" id="UP000239326"/>
    </source>
</evidence>
<keyword evidence="6" id="KW-0282">Flagellum</keyword>
<name>A0A2S0MWB7_9BURK</name>
<evidence type="ECO:0000313" key="6">
    <source>
        <dbReference type="EMBL" id="AVO40175.1"/>
    </source>
</evidence>
<dbReference type="InterPro" id="IPR006664">
    <property type="entry name" value="OMP_bac"/>
</dbReference>
<evidence type="ECO:0000256" key="4">
    <source>
        <dbReference type="SAM" id="SignalP"/>
    </source>
</evidence>
<comment type="subcellular location">
    <subcellularLocation>
        <location evidence="1">Cell outer membrane</location>
    </subcellularLocation>
</comment>
<dbReference type="SUPFAM" id="SSF103088">
    <property type="entry name" value="OmpA-like"/>
    <property type="match status" value="1"/>
</dbReference>
<evidence type="ECO:0000256" key="1">
    <source>
        <dbReference type="ARBA" id="ARBA00004442"/>
    </source>
</evidence>
<sequence>MFFSLNSRQKVECMRTGLFARWSLLLVLALSLLTPASAQDVAGGRDHPLIHRPAGSTLVGYAQAAQGSIDFQASSYTGFNLETGRRQYAEQPLTLDGRVTRLWYEVPGKATASQLYESQVRALAAQGFKTLYDSAQDSGAAAGKWVNFLASFAPGKRDAIANNRSPQIFSAARPASLRTGTFQQDNTTVRLVAVDWPKADDGAKARQGAYIAIDIVEARVLRETPAVRAPAVVAAHTDDALTHALSVTGHVQLSGVHFVSGSAEFEQGARPVLAGVAQYLQAQPDVRLYVVGHTDASGELEGNLELSRERAQAVVDALVRDFGVAPGRLSAHGVGPLAPWADNQSSAGRARNRRVELVRH</sequence>
<accession>A0A2S0MWB7</accession>
<protein>
    <submittedName>
        <fullName evidence="6">Flagellar motor protein MotB</fullName>
    </submittedName>
</protein>
<feature type="chain" id="PRO_5015702959" evidence="4">
    <location>
        <begin position="39"/>
        <end position="360"/>
    </location>
</feature>